<dbReference type="PROSITE" id="PS50297">
    <property type="entry name" value="ANK_REP_REGION"/>
    <property type="match status" value="1"/>
</dbReference>
<dbReference type="AlphaFoldDB" id="A0A8H7T1K2"/>
<evidence type="ECO:0000256" key="2">
    <source>
        <dbReference type="ARBA" id="ARBA00023043"/>
    </source>
</evidence>
<dbReference type="SMART" id="SM00248">
    <property type="entry name" value="ANK"/>
    <property type="match status" value="1"/>
</dbReference>
<name>A0A8H7T1K2_9HELO</name>
<evidence type="ECO:0000313" key="4">
    <source>
        <dbReference type="EMBL" id="KAG4411331.1"/>
    </source>
</evidence>
<protein>
    <recommendedName>
        <fullName evidence="6">Ankyrin</fullName>
    </recommendedName>
</protein>
<dbReference type="Pfam" id="PF00023">
    <property type="entry name" value="Ank"/>
    <property type="match status" value="1"/>
</dbReference>
<evidence type="ECO:0000313" key="5">
    <source>
        <dbReference type="Proteomes" id="UP000664132"/>
    </source>
</evidence>
<reference evidence="4" key="1">
    <citation type="submission" date="2021-02" db="EMBL/GenBank/DDBJ databases">
        <title>Genome sequence Cadophora malorum strain M34.</title>
        <authorList>
            <person name="Stefanovic E."/>
            <person name="Vu D."/>
            <person name="Scully C."/>
            <person name="Dijksterhuis J."/>
            <person name="Roader J."/>
            <person name="Houbraken J."/>
        </authorList>
    </citation>
    <scope>NUCLEOTIDE SEQUENCE</scope>
    <source>
        <strain evidence="4">M34</strain>
    </source>
</reference>
<sequence>MVSYDAKVFDYCMKGDVAGLQKLFASGQASPFEKDPEGRTPLHYAALYARPEVCEFMIGHGADVNMRTDWYGSLNQTIWDTFEGGGEYYDKDDISTGKLFHGWTAYSTPLHLLVNIGHVLTTDGRKSLNREDRQLGCCTTITQDLEKTFEVLVTSGGDVALEDQYSRTAFHAYTEPASSFSWLARESEWDIKSLSYDDYMSILACQNFHYTTNSGEVCRQLATTQTLQAIAHAKWGDLFLLHALIFGWFWYAQDEPPSRISCEDLIMDTIYAGADLHSVAYGECTPLLSLLDLIEKQPVDIGIVQKWLELLNRAGADLVEYGRIENEMHDTKVIEWTFWYDTENNDRHKNECCFELKELRIGENPEDLHIEFEDLYVSTPLAADFWDWVEAPSIEEKIKAIPGSWKDDGAK</sequence>
<keyword evidence="5" id="KW-1185">Reference proteome</keyword>
<dbReference type="Proteomes" id="UP000664132">
    <property type="component" value="Unassembled WGS sequence"/>
</dbReference>
<dbReference type="PROSITE" id="PS50088">
    <property type="entry name" value="ANK_REPEAT"/>
    <property type="match status" value="1"/>
</dbReference>
<keyword evidence="1" id="KW-0677">Repeat</keyword>
<dbReference type="Gene3D" id="1.25.40.20">
    <property type="entry name" value="Ankyrin repeat-containing domain"/>
    <property type="match status" value="1"/>
</dbReference>
<organism evidence="4 5">
    <name type="scientific">Cadophora malorum</name>
    <dbReference type="NCBI Taxonomy" id="108018"/>
    <lineage>
        <taxon>Eukaryota</taxon>
        <taxon>Fungi</taxon>
        <taxon>Dikarya</taxon>
        <taxon>Ascomycota</taxon>
        <taxon>Pezizomycotina</taxon>
        <taxon>Leotiomycetes</taxon>
        <taxon>Helotiales</taxon>
        <taxon>Ploettnerulaceae</taxon>
        <taxon>Cadophora</taxon>
    </lineage>
</organism>
<evidence type="ECO:0000256" key="3">
    <source>
        <dbReference type="PROSITE-ProRule" id="PRU00023"/>
    </source>
</evidence>
<proteinExistence type="predicted"/>
<dbReference type="InterPro" id="IPR002110">
    <property type="entry name" value="Ankyrin_rpt"/>
</dbReference>
<keyword evidence="2 3" id="KW-0040">ANK repeat</keyword>
<dbReference type="OrthoDB" id="3200163at2759"/>
<dbReference type="PANTHER" id="PTHR24180:SF45">
    <property type="entry name" value="POLY [ADP-RIBOSE] POLYMERASE TANKYRASE"/>
    <property type="match status" value="1"/>
</dbReference>
<evidence type="ECO:0000256" key="1">
    <source>
        <dbReference type="ARBA" id="ARBA00022737"/>
    </source>
</evidence>
<comment type="caution">
    <text evidence="4">The sequence shown here is derived from an EMBL/GenBank/DDBJ whole genome shotgun (WGS) entry which is preliminary data.</text>
</comment>
<feature type="repeat" description="ANK" evidence="3">
    <location>
        <begin position="37"/>
        <end position="69"/>
    </location>
</feature>
<dbReference type="InterPro" id="IPR036770">
    <property type="entry name" value="Ankyrin_rpt-contain_sf"/>
</dbReference>
<dbReference type="SUPFAM" id="SSF48403">
    <property type="entry name" value="Ankyrin repeat"/>
    <property type="match status" value="1"/>
</dbReference>
<accession>A0A8H7T1K2</accession>
<evidence type="ECO:0008006" key="6">
    <source>
        <dbReference type="Google" id="ProtNLM"/>
    </source>
</evidence>
<dbReference type="PANTHER" id="PTHR24180">
    <property type="entry name" value="CYCLIN-DEPENDENT KINASE INHIBITOR 2C-RELATED"/>
    <property type="match status" value="1"/>
</dbReference>
<gene>
    <name evidence="4" type="ORF">IFR04_015540</name>
</gene>
<dbReference type="InterPro" id="IPR051637">
    <property type="entry name" value="Ank_repeat_dom-contain_49"/>
</dbReference>
<dbReference type="EMBL" id="JAFJYH010000491">
    <property type="protein sequence ID" value="KAG4411331.1"/>
    <property type="molecule type" value="Genomic_DNA"/>
</dbReference>